<accession>A0A291LYW1</accession>
<feature type="domain" description="Peptidoglycan binding" evidence="2">
    <location>
        <begin position="98"/>
        <end position="161"/>
    </location>
</feature>
<dbReference type="Proteomes" id="UP000219050">
    <property type="component" value="Chromosome"/>
</dbReference>
<keyword evidence="4" id="KW-1185">Reference proteome</keyword>
<name>A0A291LYW1_9RHOB</name>
<protein>
    <submittedName>
        <fullName evidence="3">Uncharacterized protein</fullName>
    </submittedName>
</protein>
<proteinExistence type="predicted"/>
<reference evidence="3 4" key="1">
    <citation type="submission" date="2017-05" db="EMBL/GenBank/DDBJ databases">
        <title>Comparative genomic and metabolic analysis of manganese-oxidizing mechanisms in Celeribater manganoxidans DY25T: its adaption to the environment of polymetallic nodule.</title>
        <authorList>
            <person name="Wang X."/>
        </authorList>
    </citation>
    <scope>NUCLEOTIDE SEQUENCE [LARGE SCALE GENOMIC DNA]</scope>
    <source>
        <strain evidence="3 4">DY25</strain>
    </source>
</reference>
<evidence type="ECO:0000259" key="2">
    <source>
        <dbReference type="Pfam" id="PF09374"/>
    </source>
</evidence>
<dbReference type="EMBL" id="CP021404">
    <property type="protein sequence ID" value="ATI41933.1"/>
    <property type="molecule type" value="Genomic_DNA"/>
</dbReference>
<dbReference type="OrthoDB" id="9815229at2"/>
<dbReference type="InterPro" id="IPR018537">
    <property type="entry name" value="Peptidoglycan-bd_3"/>
</dbReference>
<dbReference type="InterPro" id="IPR023346">
    <property type="entry name" value="Lysozyme-like_dom_sf"/>
</dbReference>
<organism evidence="3 4">
    <name type="scientific">Pacificitalea manganoxidans</name>
    <dbReference type="NCBI Taxonomy" id="1411902"/>
    <lineage>
        <taxon>Bacteria</taxon>
        <taxon>Pseudomonadati</taxon>
        <taxon>Pseudomonadota</taxon>
        <taxon>Alphaproteobacteria</taxon>
        <taxon>Rhodobacterales</taxon>
        <taxon>Paracoccaceae</taxon>
        <taxon>Pacificitalea</taxon>
    </lineage>
</organism>
<dbReference type="RefSeq" id="WP_097373238.1">
    <property type="nucleotide sequence ID" value="NZ_CP021404.1"/>
</dbReference>
<dbReference type="AlphaFoldDB" id="A0A291LYW1"/>
<dbReference type="CDD" id="cd13926">
    <property type="entry name" value="N-acetylmuramidase_GH108"/>
    <property type="match status" value="1"/>
</dbReference>
<dbReference type="KEGG" id="cmag:CBW24_07910"/>
<feature type="domain" description="TtsA-like Glycoside hydrolase family 108" evidence="1">
    <location>
        <begin position="12"/>
        <end position="94"/>
    </location>
</feature>
<dbReference type="Pfam" id="PF05838">
    <property type="entry name" value="Glyco_hydro_108"/>
    <property type="match status" value="1"/>
</dbReference>
<evidence type="ECO:0000313" key="4">
    <source>
        <dbReference type="Proteomes" id="UP000219050"/>
    </source>
</evidence>
<dbReference type="Pfam" id="PF09374">
    <property type="entry name" value="PG_binding_3"/>
    <property type="match status" value="1"/>
</dbReference>
<evidence type="ECO:0000259" key="1">
    <source>
        <dbReference type="Pfam" id="PF05838"/>
    </source>
</evidence>
<dbReference type="SUPFAM" id="SSF53955">
    <property type="entry name" value="Lysozyme-like"/>
    <property type="match status" value="1"/>
</dbReference>
<evidence type="ECO:0000313" key="3">
    <source>
        <dbReference type="EMBL" id="ATI41933.1"/>
    </source>
</evidence>
<dbReference type="InterPro" id="IPR008565">
    <property type="entry name" value="TtsA-like_GH18_dom"/>
</dbReference>
<dbReference type="Gene3D" id="1.20.141.10">
    <property type="entry name" value="Chitosanase, subunit A, domain 1"/>
    <property type="match status" value="1"/>
</dbReference>
<sequence>MRSNYPQMQRWIGLSEGGFIDHPDDPGGATDRGITQATFDAWRRRLGEPLEPVRGISKAEAERIIAFQYLDRVGADELPAGLDYAVADFAVNSGVSRAARELQRVLGVTVDGVVGVQTLAAANRLSAQGVEEVIIALCEGRMAFLKRLRHWGTFGRGWTRRVMGERPGIQHRDNGVIDRAVMLARATRSTTVNTLVPGPVRAGQGKGDPTARSCALTRMFRRPA</sequence>
<gene>
    <name evidence="3" type="ORF">CBW24_07910</name>
</gene>